<dbReference type="Proteomes" id="UP000530660">
    <property type="component" value="Unassembled WGS sequence"/>
</dbReference>
<evidence type="ECO:0000313" key="1">
    <source>
        <dbReference type="EMBL" id="KAF6001352.1"/>
    </source>
</evidence>
<gene>
    <name evidence="1" type="ORF">F1559_003662</name>
</gene>
<dbReference type="EMBL" id="VWRR01000015">
    <property type="protein sequence ID" value="KAF6001352.1"/>
    <property type="molecule type" value="Genomic_DNA"/>
</dbReference>
<organism evidence="1 2">
    <name type="scientific">Cyanidiococcus yangmingshanensis</name>
    <dbReference type="NCBI Taxonomy" id="2690220"/>
    <lineage>
        <taxon>Eukaryota</taxon>
        <taxon>Rhodophyta</taxon>
        <taxon>Bangiophyceae</taxon>
        <taxon>Cyanidiales</taxon>
        <taxon>Cyanidiaceae</taxon>
        <taxon>Cyanidiococcus</taxon>
    </lineage>
</organism>
<sequence>MSTALERVHGRQRVGLVDRARNLLEQGFQMQQPIPARCWEGLVRHLLVPIYALVQENDPAAPEQVENWAPVWQRMIRQTWLEDPSPPAVRAIHTAVSFMPPDWQCILSPVVSSLLETVWIELLTSLVLPSWRECLTLLADTSWSIEMTSRVESLMMDLRSRLEQKLCDASDSLDVLLHQDDEQTVIQPDLPRSPLMTNAQKASLQRSPLDTAARFHAVLTTLTTEVWLHIQQGAPLSVAFLLLESLEQYFEAEAQNERSLANTYVRLRTLQATRQLHNERGGPNPAVISVLSDQLAQEATLATCLSSTRSRTRTRHNTTTEKKESVLAFTHYTEQVQRNAVALSRYWQRLALVATRSVSQASTELAKG</sequence>
<protein>
    <submittedName>
        <fullName evidence="1">Uncharacterized protein</fullName>
    </submittedName>
</protein>
<evidence type="ECO:0000313" key="2">
    <source>
        <dbReference type="Proteomes" id="UP000530660"/>
    </source>
</evidence>
<comment type="caution">
    <text evidence="1">The sequence shown here is derived from an EMBL/GenBank/DDBJ whole genome shotgun (WGS) entry which is preliminary data.</text>
</comment>
<accession>A0A7J7IE38</accession>
<dbReference type="AlphaFoldDB" id="A0A7J7IE38"/>
<name>A0A7J7IE38_9RHOD</name>
<proteinExistence type="predicted"/>
<keyword evidence="2" id="KW-1185">Reference proteome</keyword>
<reference evidence="1 2" key="1">
    <citation type="journal article" date="2020" name="J. Phycol.">
        <title>Comparative genome analysis reveals Cyanidiococcus gen. nov., a new extremophilic red algal genus sister to Cyanidioschyzon (Cyanidioschyzonaceae, Rhodophyta).</title>
        <authorList>
            <person name="Liu S.-L."/>
            <person name="Chiang Y.-R."/>
            <person name="Yoon H.S."/>
            <person name="Fu H.-Y."/>
        </authorList>
    </citation>
    <scope>NUCLEOTIDE SEQUENCE [LARGE SCALE GENOMIC DNA]</scope>
    <source>
        <strain evidence="1 2">THAL066</strain>
    </source>
</reference>